<name>A0A6I6UMP4_9BACI</name>
<evidence type="ECO:0000313" key="1">
    <source>
        <dbReference type="EMBL" id="QHE60949.1"/>
    </source>
</evidence>
<dbReference type="PANTHER" id="PTHR37827:SF1">
    <property type="entry name" value="HNH DOMAIN-CONTAINING PROTEIN"/>
    <property type="match status" value="1"/>
</dbReference>
<dbReference type="PANTHER" id="PTHR37827">
    <property type="entry name" value="TUDOR DOMAIN-CONTAINING PROTEIN"/>
    <property type="match status" value="1"/>
</dbReference>
<dbReference type="GeneID" id="77237875"/>
<dbReference type="AlphaFoldDB" id="A0A6I6UMP4"/>
<keyword evidence="1" id="KW-0255">Endonuclease</keyword>
<dbReference type="GO" id="GO:0004519">
    <property type="term" value="F:endonuclease activity"/>
    <property type="evidence" value="ECO:0007669"/>
    <property type="project" value="UniProtKB-KW"/>
</dbReference>
<keyword evidence="1" id="KW-0378">Hydrolase</keyword>
<dbReference type="EMBL" id="CP047394">
    <property type="protein sequence ID" value="QHE60949.1"/>
    <property type="molecule type" value="Genomic_DNA"/>
</dbReference>
<keyword evidence="1" id="KW-0540">Nuclease</keyword>
<dbReference type="Proteomes" id="UP000465062">
    <property type="component" value="Chromosome"/>
</dbReference>
<proteinExistence type="predicted"/>
<gene>
    <name evidence="1" type="ORF">FHE72_07915</name>
</gene>
<accession>A0A6I6UMP4</accession>
<protein>
    <submittedName>
        <fullName evidence="1">HNH endonuclease</fullName>
    </submittedName>
</protein>
<sequence length="100" mass="11635">MSKRAIGACELCARRNVEITIHHLTPKEVGGTFLPTAQLCIPCHKQIHSLYTNDELGARLNSIEELRKDEKIHAFIKWIRKQPPTKLIKTKKSHERRKKR</sequence>
<dbReference type="RefSeq" id="WP_034763372.1">
    <property type="nucleotide sequence ID" value="NZ_CCDN010000005.1"/>
</dbReference>
<evidence type="ECO:0000313" key="2">
    <source>
        <dbReference type="Proteomes" id="UP000465062"/>
    </source>
</evidence>
<organism evidence="1 2">
    <name type="scientific">Rossellomorea vietnamensis</name>
    <dbReference type="NCBI Taxonomy" id="218284"/>
    <lineage>
        <taxon>Bacteria</taxon>
        <taxon>Bacillati</taxon>
        <taxon>Bacillota</taxon>
        <taxon>Bacilli</taxon>
        <taxon>Bacillales</taxon>
        <taxon>Bacillaceae</taxon>
        <taxon>Rossellomorea</taxon>
    </lineage>
</organism>
<dbReference type="KEGG" id="bvq:FHE72_07915"/>
<reference evidence="1 2" key="1">
    <citation type="submission" date="2019-06" db="EMBL/GenBank/DDBJ databases">
        <title>An operon consisting of a P-type ATPase gene and a transcriptional regular gene given the different cadmium resistance in Bacillus vietamensis 151-6 and Bacillus marisflavi 151-25.</title>
        <authorList>
            <person name="Yu X."/>
        </authorList>
    </citation>
    <scope>NUCLEOTIDE SEQUENCE [LARGE SCALE GENOMIC DNA]</scope>
    <source>
        <strain evidence="1 2">151-6</strain>
    </source>
</reference>